<accession>A0AB37HCW3</accession>
<dbReference type="Proteomes" id="UP000595512">
    <property type="component" value="Chromosome"/>
</dbReference>
<dbReference type="AlphaFoldDB" id="A0AB37HCW3"/>
<name>A0AB37HCW3_9BACI</name>
<dbReference type="EMBL" id="CP066701">
    <property type="protein sequence ID" value="QQX23575.1"/>
    <property type="molecule type" value="Genomic_DNA"/>
</dbReference>
<gene>
    <name evidence="1" type="ORF">JGZ69_11525</name>
</gene>
<organism evidence="1 2">
    <name type="scientific">Heyndrickxia sporothermodurans</name>
    <dbReference type="NCBI Taxonomy" id="46224"/>
    <lineage>
        <taxon>Bacteria</taxon>
        <taxon>Bacillati</taxon>
        <taxon>Bacillota</taxon>
        <taxon>Bacilli</taxon>
        <taxon>Bacillales</taxon>
        <taxon>Bacillaceae</taxon>
        <taxon>Heyndrickxia</taxon>
    </lineage>
</organism>
<sequence length="75" mass="8534">MDNYRNSSYSKDKKQENGVIRLMPTTIKQSTGKVGDFRKSALSKKKKKSAREIQDEIGIYGAFGRTLVDLHKQGR</sequence>
<proteinExistence type="predicted"/>
<dbReference type="KEGG" id="hspo:JGZ69_11525"/>
<reference evidence="1 2" key="1">
    <citation type="submission" date="2020-12" db="EMBL/GenBank/DDBJ databases">
        <title>Taxonomic evaluation of the Bacillus sporothermodurans group of bacteria based on whole genome sequences.</title>
        <authorList>
            <person name="Fiedler G."/>
            <person name="Herbstmann A.-D."/>
            <person name="Doll E."/>
            <person name="Wenning M."/>
            <person name="Brinks E."/>
            <person name="Kabisch J."/>
            <person name="Breitenwieser F."/>
            <person name="Lappann M."/>
            <person name="Boehnlein C."/>
            <person name="Franz C."/>
        </authorList>
    </citation>
    <scope>NUCLEOTIDE SEQUENCE [LARGE SCALE GENOMIC DNA]</scope>
    <source>
        <strain evidence="1 2">DSM 10599</strain>
    </source>
</reference>
<evidence type="ECO:0000313" key="2">
    <source>
        <dbReference type="Proteomes" id="UP000595512"/>
    </source>
</evidence>
<evidence type="ECO:0000313" key="1">
    <source>
        <dbReference type="EMBL" id="QQX23575.1"/>
    </source>
</evidence>
<protein>
    <submittedName>
        <fullName evidence="1">Uncharacterized protein</fullName>
    </submittedName>
</protein>
<dbReference type="RefSeq" id="WP_107919939.1">
    <property type="nucleotide sequence ID" value="NZ_CP066701.1"/>
</dbReference>